<evidence type="ECO:0000256" key="1">
    <source>
        <dbReference type="SAM" id="MobiDB-lite"/>
    </source>
</evidence>
<dbReference type="Proteomes" id="UP001153321">
    <property type="component" value="Chromosome 20"/>
</dbReference>
<gene>
    <name evidence="2" type="ORF">SPLIT_LOCUS5814</name>
</gene>
<accession>A0A9P0I645</accession>
<feature type="region of interest" description="Disordered" evidence="1">
    <location>
        <begin position="1"/>
        <end position="40"/>
    </location>
</feature>
<dbReference type="EMBL" id="LR824551">
    <property type="protein sequence ID" value="CAH1640458.1"/>
    <property type="molecule type" value="Genomic_DNA"/>
</dbReference>
<protein>
    <submittedName>
        <fullName evidence="2">Uncharacterized protein</fullName>
    </submittedName>
</protein>
<name>A0A9P0I645_SPOLI</name>
<keyword evidence="3" id="KW-1185">Reference proteome</keyword>
<dbReference type="AlphaFoldDB" id="A0A9P0I645"/>
<evidence type="ECO:0000313" key="3">
    <source>
        <dbReference type="Proteomes" id="UP001153321"/>
    </source>
</evidence>
<sequence length="40" mass="4608">MTPVPDQQFVDHKKSCSYRESNPKPLARQSQLRLHGQRGS</sequence>
<proteinExistence type="predicted"/>
<organism evidence="2 3">
    <name type="scientific">Spodoptera littoralis</name>
    <name type="common">Egyptian cotton leafworm</name>
    <dbReference type="NCBI Taxonomy" id="7109"/>
    <lineage>
        <taxon>Eukaryota</taxon>
        <taxon>Metazoa</taxon>
        <taxon>Ecdysozoa</taxon>
        <taxon>Arthropoda</taxon>
        <taxon>Hexapoda</taxon>
        <taxon>Insecta</taxon>
        <taxon>Pterygota</taxon>
        <taxon>Neoptera</taxon>
        <taxon>Endopterygota</taxon>
        <taxon>Lepidoptera</taxon>
        <taxon>Glossata</taxon>
        <taxon>Ditrysia</taxon>
        <taxon>Noctuoidea</taxon>
        <taxon>Noctuidae</taxon>
        <taxon>Amphipyrinae</taxon>
        <taxon>Spodoptera</taxon>
    </lineage>
</organism>
<reference evidence="2" key="1">
    <citation type="submission" date="2022-02" db="EMBL/GenBank/DDBJ databases">
        <authorList>
            <person name="King R."/>
        </authorList>
    </citation>
    <scope>NUCLEOTIDE SEQUENCE</scope>
</reference>
<evidence type="ECO:0000313" key="2">
    <source>
        <dbReference type="EMBL" id="CAH1640458.1"/>
    </source>
</evidence>